<name>A0A220UE04_9MICO</name>
<dbReference type="Pfam" id="PF06054">
    <property type="entry name" value="CoiA_nuc"/>
    <property type="match status" value="1"/>
</dbReference>
<sequence length="397" mass="44356">MKAGYVECVFEGCGPYNHVRGGANQHATFVHDEGKSFQGHAERPETADHLHSKAALLAWARSAYPDDVVHFDLDTANIAMLAEGGKPREQRPDAWIALSSGAQIAIEFQHSVGDFERVREKTRRYEQQGITVWWVFSGRSPATCRNVQHAKFSTKYGELTADLSPAQVTLVGQAARFFWFDVERRRIATPMVPTRRSFRRLPEEEWSQETQEPITTRTYWGPPLKGYSRWARMYEHDLEQCRVDLKTGRLVTPGTQVWDRDLERAEDEIATLRQAAHQRYLDSCVESEAEELSVSSGWMNGGPSAISSQSESAVRDDDLSAPAAPSPSPDSSAPVPTGPGEEATDPIAGNARAHDAEQGAEWGDPPASRRAVSGDPVPPPHDDRPSWWRRAWQWLVS</sequence>
<organism evidence="3 4">
    <name type="scientific">Brachybacterium avium</name>
    <dbReference type="NCBI Taxonomy" id="2017485"/>
    <lineage>
        <taxon>Bacteria</taxon>
        <taxon>Bacillati</taxon>
        <taxon>Actinomycetota</taxon>
        <taxon>Actinomycetes</taxon>
        <taxon>Micrococcales</taxon>
        <taxon>Dermabacteraceae</taxon>
        <taxon>Brachybacterium</taxon>
    </lineage>
</organism>
<gene>
    <name evidence="3" type="ORF">CFK39_10350</name>
</gene>
<reference evidence="4" key="1">
    <citation type="submission" date="2017-07" db="EMBL/GenBank/DDBJ databases">
        <title>Brachybacterium sp. VR2415.</title>
        <authorList>
            <person name="Tak E.J."/>
            <person name="Bae J.-W."/>
        </authorList>
    </citation>
    <scope>NUCLEOTIDE SEQUENCE [LARGE SCALE GENOMIC DNA]</scope>
    <source>
        <strain evidence="4">VR2415</strain>
    </source>
</reference>
<dbReference type="AlphaFoldDB" id="A0A220UE04"/>
<protein>
    <recommendedName>
        <fullName evidence="2">Competence protein CoiA nuclease-like domain-containing protein</fullName>
    </recommendedName>
</protein>
<feature type="region of interest" description="Disordered" evidence="1">
    <location>
        <begin position="295"/>
        <end position="386"/>
    </location>
</feature>
<proteinExistence type="predicted"/>
<feature type="domain" description="Competence protein CoiA nuclease-like" evidence="2">
    <location>
        <begin position="45"/>
        <end position="141"/>
    </location>
</feature>
<dbReference type="Proteomes" id="UP000198398">
    <property type="component" value="Chromosome"/>
</dbReference>
<evidence type="ECO:0000313" key="4">
    <source>
        <dbReference type="Proteomes" id="UP000198398"/>
    </source>
</evidence>
<dbReference type="EMBL" id="CP022316">
    <property type="protein sequence ID" value="ASK66146.1"/>
    <property type="molecule type" value="Genomic_DNA"/>
</dbReference>
<dbReference type="KEGG" id="brv:CFK39_10350"/>
<evidence type="ECO:0000313" key="3">
    <source>
        <dbReference type="EMBL" id="ASK66146.1"/>
    </source>
</evidence>
<dbReference type="InterPro" id="IPR010330">
    <property type="entry name" value="CoiA_nuc"/>
</dbReference>
<evidence type="ECO:0000259" key="2">
    <source>
        <dbReference type="Pfam" id="PF06054"/>
    </source>
</evidence>
<accession>A0A220UE04</accession>
<keyword evidence="4" id="KW-1185">Reference proteome</keyword>
<evidence type="ECO:0000256" key="1">
    <source>
        <dbReference type="SAM" id="MobiDB-lite"/>
    </source>
</evidence>